<reference evidence="2" key="1">
    <citation type="journal article" date="2019" name="bioRxiv">
        <title>The Genome of the Zebra Mussel, Dreissena polymorpha: A Resource for Invasive Species Research.</title>
        <authorList>
            <person name="McCartney M.A."/>
            <person name="Auch B."/>
            <person name="Kono T."/>
            <person name="Mallez S."/>
            <person name="Zhang Y."/>
            <person name="Obille A."/>
            <person name="Becker A."/>
            <person name="Abrahante J.E."/>
            <person name="Garbe J."/>
            <person name="Badalamenti J.P."/>
            <person name="Herman A."/>
            <person name="Mangelson H."/>
            <person name="Liachko I."/>
            <person name="Sullivan S."/>
            <person name="Sone E.D."/>
            <person name="Koren S."/>
            <person name="Silverstein K.A.T."/>
            <person name="Beckman K.B."/>
            <person name="Gohl D.M."/>
        </authorList>
    </citation>
    <scope>NUCLEOTIDE SEQUENCE</scope>
    <source>
        <strain evidence="2">Duluth1</strain>
        <tissue evidence="2">Whole animal</tissue>
    </source>
</reference>
<name>A0A9D4M3M6_DREPO</name>
<organism evidence="2 3">
    <name type="scientific">Dreissena polymorpha</name>
    <name type="common">Zebra mussel</name>
    <name type="synonym">Mytilus polymorpha</name>
    <dbReference type="NCBI Taxonomy" id="45954"/>
    <lineage>
        <taxon>Eukaryota</taxon>
        <taxon>Metazoa</taxon>
        <taxon>Spiralia</taxon>
        <taxon>Lophotrochozoa</taxon>
        <taxon>Mollusca</taxon>
        <taxon>Bivalvia</taxon>
        <taxon>Autobranchia</taxon>
        <taxon>Heteroconchia</taxon>
        <taxon>Euheterodonta</taxon>
        <taxon>Imparidentia</taxon>
        <taxon>Neoheterodontei</taxon>
        <taxon>Myida</taxon>
        <taxon>Dreissenoidea</taxon>
        <taxon>Dreissenidae</taxon>
        <taxon>Dreissena</taxon>
    </lineage>
</organism>
<feature type="compositionally biased region" description="Basic and acidic residues" evidence="1">
    <location>
        <begin position="18"/>
        <end position="27"/>
    </location>
</feature>
<protein>
    <submittedName>
        <fullName evidence="2">Uncharacterized protein</fullName>
    </submittedName>
</protein>
<evidence type="ECO:0000313" key="2">
    <source>
        <dbReference type="EMBL" id="KAH3868986.1"/>
    </source>
</evidence>
<dbReference type="AlphaFoldDB" id="A0A9D4M3M6"/>
<proteinExistence type="predicted"/>
<gene>
    <name evidence="2" type="ORF">DPMN_032141</name>
</gene>
<sequence>MRDGNDNNRNEQNGKNVCDNHEHKPDLGDDGQGNGDDNDDEQNDPGDNDHDDEGDNSEEENDDDDDDDDDDGDLNEDNINDDDENEPTISLSSYTVDLSYSIYRLNRWNDFADGCPQTIVNLRFANKDLRMTGVDASLLLPALEYATEVVEF</sequence>
<comment type="caution">
    <text evidence="2">The sequence shown here is derived from an EMBL/GenBank/DDBJ whole genome shotgun (WGS) entry which is preliminary data.</text>
</comment>
<dbReference type="EMBL" id="JAIWYP010000002">
    <property type="protein sequence ID" value="KAH3868986.1"/>
    <property type="molecule type" value="Genomic_DNA"/>
</dbReference>
<feature type="compositionally biased region" description="Acidic residues" evidence="1">
    <location>
        <begin position="36"/>
        <end position="86"/>
    </location>
</feature>
<keyword evidence="3" id="KW-1185">Reference proteome</keyword>
<evidence type="ECO:0000313" key="3">
    <source>
        <dbReference type="Proteomes" id="UP000828390"/>
    </source>
</evidence>
<accession>A0A9D4M3M6</accession>
<evidence type="ECO:0000256" key="1">
    <source>
        <dbReference type="SAM" id="MobiDB-lite"/>
    </source>
</evidence>
<dbReference type="Proteomes" id="UP000828390">
    <property type="component" value="Unassembled WGS sequence"/>
</dbReference>
<feature type="region of interest" description="Disordered" evidence="1">
    <location>
        <begin position="1"/>
        <end position="90"/>
    </location>
</feature>
<reference evidence="2" key="2">
    <citation type="submission" date="2020-11" db="EMBL/GenBank/DDBJ databases">
        <authorList>
            <person name="McCartney M.A."/>
            <person name="Auch B."/>
            <person name="Kono T."/>
            <person name="Mallez S."/>
            <person name="Becker A."/>
            <person name="Gohl D.M."/>
            <person name="Silverstein K.A.T."/>
            <person name="Koren S."/>
            <person name="Bechman K.B."/>
            <person name="Herman A."/>
            <person name="Abrahante J.E."/>
            <person name="Garbe J."/>
        </authorList>
    </citation>
    <scope>NUCLEOTIDE SEQUENCE</scope>
    <source>
        <strain evidence="2">Duluth1</strain>
        <tissue evidence="2">Whole animal</tissue>
    </source>
</reference>